<dbReference type="SUPFAM" id="SSF51126">
    <property type="entry name" value="Pectin lyase-like"/>
    <property type="match status" value="1"/>
</dbReference>
<feature type="region of interest" description="Disordered" evidence="1">
    <location>
        <begin position="271"/>
        <end position="290"/>
    </location>
</feature>
<reference evidence="2" key="1">
    <citation type="submission" date="2021-01" db="EMBL/GenBank/DDBJ databases">
        <title>Whole genome shotgun sequence of Cellulomonas chitinilytica NBRC 110799.</title>
        <authorList>
            <person name="Komaki H."/>
            <person name="Tamura T."/>
        </authorList>
    </citation>
    <scope>NUCLEOTIDE SEQUENCE</scope>
    <source>
        <strain evidence="2">NBRC 110799</strain>
    </source>
</reference>
<dbReference type="Proteomes" id="UP000632740">
    <property type="component" value="Unassembled WGS sequence"/>
</dbReference>
<sequence>MSSARRHPGHRSPARRMLTAAGTGALALGLVAIGTTSASAWSAADSATAMSPSADAGLQPYVVDSFGRTAAGGWGTTATGGAWTAAGNAAAFNVANGYGTMTMPAAGGNYTARLAAAPSTDTEVQARVGIASKPANGTFDLYVVGRAIDDTSGYRVKLKVSGDGKTVVSIVRVDATGAKIIAQSATPLSMTPGNDLQVRFQATGTGTTDLRAKVWPVGTAQPADWTVATTDTTAALQTAGGIAFTTYSPKLSGETVGRYADVWAGPTTAPREVDRQIPAPGTVTPDATNTGVPAGTKLTVYNGNLTITQPGTVIDGLDIRGFVKVKAKDVTIRNSVVRGVSTTTAQGLVTSESTGSLTIEDSELYNATPNWYVDGLRGSNITAKRLNIHSVIDTMHIYGDNVTLESSWLHDTLHYDNDPSHSDGTHDDNIQIVKGNNISIVGNRIEGAYNAAMMFTQGSGIVSNVTMDKNYFGGGACTINIAESGKGAIQGLKFTNNTFGTDSRKTCAVISPATTTAVTTYTNNVHTDGKAVVVKKG</sequence>
<organism evidence="2 3">
    <name type="scientific">Cellulomonas chitinilytica</name>
    <dbReference type="NCBI Taxonomy" id="398759"/>
    <lineage>
        <taxon>Bacteria</taxon>
        <taxon>Bacillati</taxon>
        <taxon>Actinomycetota</taxon>
        <taxon>Actinomycetes</taxon>
        <taxon>Micrococcales</taxon>
        <taxon>Cellulomonadaceae</taxon>
        <taxon>Cellulomonas</taxon>
    </lineage>
</organism>
<name>A0A919P1D3_9CELL</name>
<dbReference type="RefSeq" id="WP_203747868.1">
    <property type="nucleotide sequence ID" value="NZ_BONK01000001.1"/>
</dbReference>
<dbReference type="EMBL" id="BONK01000001">
    <property type="protein sequence ID" value="GIG19684.1"/>
    <property type="molecule type" value="Genomic_DNA"/>
</dbReference>
<evidence type="ECO:0008006" key="4">
    <source>
        <dbReference type="Google" id="ProtNLM"/>
    </source>
</evidence>
<protein>
    <recommendedName>
        <fullName evidence="4">Right handed beta helix domain-containing protein</fullName>
    </recommendedName>
</protein>
<proteinExistence type="predicted"/>
<evidence type="ECO:0000256" key="1">
    <source>
        <dbReference type="SAM" id="MobiDB-lite"/>
    </source>
</evidence>
<dbReference type="InterPro" id="IPR011050">
    <property type="entry name" value="Pectin_lyase_fold/virulence"/>
</dbReference>
<accession>A0A919P1D3</accession>
<comment type="caution">
    <text evidence="2">The sequence shown here is derived from an EMBL/GenBank/DDBJ whole genome shotgun (WGS) entry which is preliminary data.</text>
</comment>
<evidence type="ECO:0000313" key="3">
    <source>
        <dbReference type="Proteomes" id="UP000632740"/>
    </source>
</evidence>
<gene>
    <name evidence="2" type="ORF">Cch01nite_04080</name>
</gene>
<evidence type="ECO:0000313" key="2">
    <source>
        <dbReference type="EMBL" id="GIG19684.1"/>
    </source>
</evidence>
<keyword evidence="3" id="KW-1185">Reference proteome</keyword>
<dbReference type="AlphaFoldDB" id="A0A919P1D3"/>